<keyword evidence="8" id="KW-1185">Reference proteome</keyword>
<gene>
    <name evidence="6" type="primary">rplW</name>
    <name evidence="7" type="ORF">THII_0310</name>
</gene>
<name>A0A090AH66_9GAMM</name>
<evidence type="ECO:0000256" key="2">
    <source>
        <dbReference type="ARBA" id="ARBA00022730"/>
    </source>
</evidence>
<dbReference type="NCBIfam" id="NF004359">
    <property type="entry name" value="PRK05738.1-3"/>
    <property type="match status" value="1"/>
</dbReference>
<dbReference type="NCBIfam" id="NF004363">
    <property type="entry name" value="PRK05738.2-4"/>
    <property type="match status" value="1"/>
</dbReference>
<reference evidence="7 8" key="1">
    <citation type="journal article" date="2014" name="ISME J.">
        <title>Ecophysiology of Thioploca ingrica as revealed by the complete genome sequence supplemented with proteomic evidence.</title>
        <authorList>
            <person name="Kojima H."/>
            <person name="Ogura Y."/>
            <person name="Yamamoto N."/>
            <person name="Togashi T."/>
            <person name="Mori H."/>
            <person name="Watanabe T."/>
            <person name="Nemoto F."/>
            <person name="Kurokawa K."/>
            <person name="Hayashi T."/>
            <person name="Fukui M."/>
        </authorList>
    </citation>
    <scope>NUCLEOTIDE SEQUENCE [LARGE SCALE GENOMIC DNA]</scope>
</reference>
<keyword evidence="5 6" id="KW-0687">Ribonucleoprotein</keyword>
<evidence type="ECO:0000256" key="3">
    <source>
        <dbReference type="ARBA" id="ARBA00022884"/>
    </source>
</evidence>
<evidence type="ECO:0000256" key="1">
    <source>
        <dbReference type="ARBA" id="ARBA00006700"/>
    </source>
</evidence>
<comment type="similarity">
    <text evidence="1 6">Belongs to the universal ribosomal protein uL23 family.</text>
</comment>
<dbReference type="GO" id="GO:0003735">
    <property type="term" value="F:structural constituent of ribosome"/>
    <property type="evidence" value="ECO:0007669"/>
    <property type="project" value="InterPro"/>
</dbReference>
<evidence type="ECO:0000256" key="4">
    <source>
        <dbReference type="ARBA" id="ARBA00022980"/>
    </source>
</evidence>
<dbReference type="GO" id="GO:0005840">
    <property type="term" value="C:ribosome"/>
    <property type="evidence" value="ECO:0007669"/>
    <property type="project" value="UniProtKB-KW"/>
</dbReference>
<dbReference type="GO" id="GO:0006412">
    <property type="term" value="P:translation"/>
    <property type="evidence" value="ECO:0007669"/>
    <property type="project" value="UniProtKB-UniRule"/>
</dbReference>
<dbReference type="OrthoDB" id="9793353at2"/>
<accession>A0A090AH66</accession>
<keyword evidence="3 6" id="KW-0694">RNA-binding</keyword>
<keyword evidence="2 6" id="KW-0699">rRNA-binding</keyword>
<organism evidence="7 8">
    <name type="scientific">Thioploca ingrica</name>
    <dbReference type="NCBI Taxonomy" id="40754"/>
    <lineage>
        <taxon>Bacteria</taxon>
        <taxon>Pseudomonadati</taxon>
        <taxon>Pseudomonadota</taxon>
        <taxon>Gammaproteobacteria</taxon>
        <taxon>Thiotrichales</taxon>
        <taxon>Thiotrichaceae</taxon>
        <taxon>Thioploca</taxon>
    </lineage>
</organism>
<dbReference type="InterPro" id="IPR012678">
    <property type="entry name" value="Ribosomal_uL23/eL15/eS24_sf"/>
</dbReference>
<comment type="subunit">
    <text evidence="6">Part of the 50S ribosomal subunit. Contacts protein L29, and trigger factor when it is bound to the ribosome.</text>
</comment>
<dbReference type="EMBL" id="AP014633">
    <property type="protein sequence ID" value="BAP54607.1"/>
    <property type="molecule type" value="Genomic_DNA"/>
</dbReference>
<protein>
    <recommendedName>
        <fullName evidence="6">Large ribosomal subunit protein uL23</fullName>
    </recommendedName>
</protein>
<comment type="function">
    <text evidence="6">One of the early assembly proteins it binds 23S rRNA. One of the proteins that surrounds the polypeptide exit tunnel on the outside of the ribosome. Forms the main docking site for trigger factor binding to the ribosome.</text>
</comment>
<evidence type="ECO:0000313" key="8">
    <source>
        <dbReference type="Proteomes" id="UP000031623"/>
    </source>
</evidence>
<dbReference type="InterPro" id="IPR013025">
    <property type="entry name" value="Ribosomal_uL23-like"/>
</dbReference>
<evidence type="ECO:0000256" key="5">
    <source>
        <dbReference type="ARBA" id="ARBA00023274"/>
    </source>
</evidence>
<dbReference type="InterPro" id="IPR012677">
    <property type="entry name" value="Nucleotide-bd_a/b_plait_sf"/>
</dbReference>
<dbReference type="AlphaFoldDB" id="A0A090AH66"/>
<dbReference type="GO" id="GO:0019843">
    <property type="term" value="F:rRNA binding"/>
    <property type="evidence" value="ECO:0007669"/>
    <property type="project" value="UniProtKB-UniRule"/>
</dbReference>
<dbReference type="STRING" id="40754.THII_0310"/>
<sequence length="98" mass="11501">MNQVRLMQILRTPHISEKALRVADNQRQFVFKVMPNATKPEIKQAVELLFKVKVEQVQTVRVKGKQKNFGRIKGKRSDWKKAYVKLQEGFDINFRGSE</sequence>
<dbReference type="FunFam" id="3.30.70.330:FF:000001">
    <property type="entry name" value="50S ribosomal protein L23"/>
    <property type="match status" value="1"/>
</dbReference>
<dbReference type="HOGENOM" id="CLU_037562_3_1_6"/>
<dbReference type="Gene3D" id="3.30.70.330">
    <property type="match status" value="1"/>
</dbReference>
<evidence type="ECO:0000256" key="6">
    <source>
        <dbReference type="HAMAP-Rule" id="MF_01369"/>
    </source>
</evidence>
<dbReference type="Proteomes" id="UP000031623">
    <property type="component" value="Chromosome"/>
</dbReference>
<keyword evidence="4 6" id="KW-0689">Ribosomal protein</keyword>
<dbReference type="GO" id="GO:1990904">
    <property type="term" value="C:ribonucleoprotein complex"/>
    <property type="evidence" value="ECO:0007669"/>
    <property type="project" value="UniProtKB-KW"/>
</dbReference>
<dbReference type="HAMAP" id="MF_01369_B">
    <property type="entry name" value="Ribosomal_uL23_B"/>
    <property type="match status" value="1"/>
</dbReference>
<proteinExistence type="inferred from homology"/>
<evidence type="ECO:0000313" key="7">
    <source>
        <dbReference type="EMBL" id="BAP54607.1"/>
    </source>
</evidence>
<dbReference type="Pfam" id="PF00276">
    <property type="entry name" value="Ribosomal_L23"/>
    <property type="match status" value="1"/>
</dbReference>
<dbReference type="KEGG" id="tig:THII_0310"/>
<dbReference type="SUPFAM" id="SSF54189">
    <property type="entry name" value="Ribosomal proteins S24e, L23 and L15e"/>
    <property type="match status" value="1"/>
</dbReference>
<dbReference type="PANTHER" id="PTHR11620">
    <property type="entry name" value="60S RIBOSOMAL PROTEIN L23A"/>
    <property type="match status" value="1"/>
</dbReference>